<gene>
    <name evidence="4" type="ORF">LKD31_08615</name>
</gene>
<dbReference type="SUPFAM" id="SSF51735">
    <property type="entry name" value="NAD(P)-binding Rossmann-fold domains"/>
    <property type="match status" value="1"/>
</dbReference>
<dbReference type="Proteomes" id="UP001199424">
    <property type="component" value="Unassembled WGS sequence"/>
</dbReference>
<dbReference type="InterPro" id="IPR000683">
    <property type="entry name" value="Gfo/Idh/MocA-like_OxRdtase_N"/>
</dbReference>
<organism evidence="4 5">
    <name type="scientific">Hominenteromicrobium mulieris</name>
    <dbReference type="NCBI Taxonomy" id="2885357"/>
    <lineage>
        <taxon>Bacteria</taxon>
        <taxon>Bacillati</taxon>
        <taxon>Bacillota</taxon>
        <taxon>Clostridia</taxon>
        <taxon>Eubacteriales</taxon>
        <taxon>Oscillospiraceae</taxon>
        <taxon>Hominenteromicrobium</taxon>
    </lineage>
</organism>
<feature type="domain" description="Gfo/Idh/MocA-like oxidoreductase N-terminal" evidence="2">
    <location>
        <begin position="4"/>
        <end position="124"/>
    </location>
</feature>
<proteinExistence type="predicted"/>
<evidence type="ECO:0000256" key="1">
    <source>
        <dbReference type="ARBA" id="ARBA00023002"/>
    </source>
</evidence>
<sequence length="391" mass="42724">MKKLNVGLVGAGFMGKAHSIGYSDMPKYFWPAPAVPVLKTICDIVPEIAADAKERFGFEKCCTDWRDIVNDPEIDVVSICTPNNVHAEIAIAALNAGKHVLCEKPIASTLEDAKAMAEAAKEAAQKGIIAMNAYQYRRVPAIDLAKKFIDEGSIGKILNVRCTYLQSWSADPASPLSWRFQKDIAGAGTLGDIASHVIDIAQYLAGDIEAVTGMMQTYITERPVQEGGTDLLGTVKLGADAKRKAVDVDDEDSFLVKFKSGAVGSIEATRNAWGRNNFITVELHGTLGSLYFNYERLNELQVCLAGDPDDRRGFKTIYTGPAHFHGEVTWNIPGMNIGYGELKSIESYEFIKAVVEGRQPSTSFAEGYRVERVCDAVKRSAETGRWVTVND</sequence>
<dbReference type="GO" id="GO:0000166">
    <property type="term" value="F:nucleotide binding"/>
    <property type="evidence" value="ECO:0007669"/>
    <property type="project" value="InterPro"/>
</dbReference>
<dbReference type="InterPro" id="IPR036291">
    <property type="entry name" value="NAD(P)-bd_dom_sf"/>
</dbReference>
<dbReference type="PANTHER" id="PTHR43818">
    <property type="entry name" value="BCDNA.GH03377"/>
    <property type="match status" value="1"/>
</dbReference>
<dbReference type="PANTHER" id="PTHR43818:SF11">
    <property type="entry name" value="BCDNA.GH03377"/>
    <property type="match status" value="1"/>
</dbReference>
<dbReference type="EMBL" id="JAJEQC010000007">
    <property type="protein sequence ID" value="MCC2137078.1"/>
    <property type="molecule type" value="Genomic_DNA"/>
</dbReference>
<dbReference type="Gene3D" id="3.40.50.720">
    <property type="entry name" value="NAD(P)-binding Rossmann-like Domain"/>
    <property type="match status" value="1"/>
</dbReference>
<protein>
    <submittedName>
        <fullName evidence="4">Gfo/Idh/MocA family oxidoreductase</fullName>
    </submittedName>
</protein>
<name>A0AAE3AM40_9FIRM</name>
<reference evidence="4" key="1">
    <citation type="submission" date="2021-10" db="EMBL/GenBank/DDBJ databases">
        <title>Anaerobic single-cell dispensing facilitates the cultivation of human gut bacteria.</title>
        <authorList>
            <person name="Afrizal A."/>
        </authorList>
    </citation>
    <scope>NUCLEOTIDE SEQUENCE</scope>
    <source>
        <strain evidence="4">CLA-AA-H250</strain>
    </source>
</reference>
<keyword evidence="5" id="KW-1185">Reference proteome</keyword>
<evidence type="ECO:0000259" key="2">
    <source>
        <dbReference type="Pfam" id="PF01408"/>
    </source>
</evidence>
<feature type="domain" description="GFO/IDH/MocA-like oxidoreductase" evidence="3">
    <location>
        <begin position="145"/>
        <end position="290"/>
    </location>
</feature>
<accession>A0AAE3AM40</accession>
<dbReference type="InterPro" id="IPR050463">
    <property type="entry name" value="Gfo/Idh/MocA_oxidrdct_glycsds"/>
</dbReference>
<dbReference type="SUPFAM" id="SSF55347">
    <property type="entry name" value="Glyceraldehyde-3-phosphate dehydrogenase-like, C-terminal domain"/>
    <property type="match status" value="1"/>
</dbReference>
<keyword evidence="1" id="KW-0560">Oxidoreductase</keyword>
<dbReference type="Gene3D" id="3.30.360.10">
    <property type="entry name" value="Dihydrodipicolinate Reductase, domain 2"/>
    <property type="match status" value="1"/>
</dbReference>
<evidence type="ECO:0000259" key="3">
    <source>
        <dbReference type="Pfam" id="PF22725"/>
    </source>
</evidence>
<dbReference type="InterPro" id="IPR055170">
    <property type="entry name" value="GFO_IDH_MocA-like_dom"/>
</dbReference>
<evidence type="ECO:0000313" key="5">
    <source>
        <dbReference type="Proteomes" id="UP001199424"/>
    </source>
</evidence>
<comment type="caution">
    <text evidence="4">The sequence shown here is derived from an EMBL/GenBank/DDBJ whole genome shotgun (WGS) entry which is preliminary data.</text>
</comment>
<evidence type="ECO:0000313" key="4">
    <source>
        <dbReference type="EMBL" id="MCC2137078.1"/>
    </source>
</evidence>
<dbReference type="AlphaFoldDB" id="A0AAE3AM40"/>
<dbReference type="Pfam" id="PF01408">
    <property type="entry name" value="GFO_IDH_MocA"/>
    <property type="match status" value="1"/>
</dbReference>
<dbReference type="RefSeq" id="WP_308449375.1">
    <property type="nucleotide sequence ID" value="NZ_JAJEQC010000007.1"/>
</dbReference>
<dbReference type="GO" id="GO:0016491">
    <property type="term" value="F:oxidoreductase activity"/>
    <property type="evidence" value="ECO:0007669"/>
    <property type="project" value="UniProtKB-KW"/>
</dbReference>
<dbReference type="Pfam" id="PF22725">
    <property type="entry name" value="GFO_IDH_MocA_C3"/>
    <property type="match status" value="1"/>
</dbReference>